<evidence type="ECO:0000256" key="6">
    <source>
        <dbReference type="ARBA" id="ARBA00022755"/>
    </source>
</evidence>
<evidence type="ECO:0000256" key="7">
    <source>
        <dbReference type="ARBA" id="ARBA00022842"/>
    </source>
</evidence>
<evidence type="ECO:0000256" key="4">
    <source>
        <dbReference type="ARBA" id="ARBA00022723"/>
    </source>
</evidence>
<dbReference type="UniPathway" id="UPA00075">
    <property type="reaction ID" value="UER00335"/>
</dbReference>
<keyword evidence="6" id="KW-0658">Purine biosynthesis</keyword>
<feature type="non-terminal residue" evidence="9">
    <location>
        <position position="1"/>
    </location>
</feature>
<dbReference type="GO" id="GO:0005737">
    <property type="term" value="C:cytoplasm"/>
    <property type="evidence" value="ECO:0007669"/>
    <property type="project" value="TreeGrafter"/>
</dbReference>
<evidence type="ECO:0000256" key="8">
    <source>
        <dbReference type="ARBA" id="ARBA00023134"/>
    </source>
</evidence>
<dbReference type="GO" id="GO:0046040">
    <property type="term" value="P:IMP metabolic process"/>
    <property type="evidence" value="ECO:0007669"/>
    <property type="project" value="TreeGrafter"/>
</dbReference>
<evidence type="ECO:0000256" key="1">
    <source>
        <dbReference type="ARBA" id="ARBA00001946"/>
    </source>
</evidence>
<dbReference type="Pfam" id="PF00709">
    <property type="entry name" value="Adenylsucc_synt"/>
    <property type="match status" value="1"/>
</dbReference>
<dbReference type="Proteomes" id="UP000461948">
    <property type="component" value="Unassembled WGS sequence"/>
</dbReference>
<dbReference type="PANTHER" id="PTHR11846">
    <property type="entry name" value="ADENYLOSUCCINATE SYNTHETASE"/>
    <property type="match status" value="1"/>
</dbReference>
<dbReference type="Gene3D" id="3.90.170.10">
    <property type="entry name" value="Adenylosuccinate Synthetase, subunit A, domain 3"/>
    <property type="match status" value="1"/>
</dbReference>
<dbReference type="InterPro" id="IPR042109">
    <property type="entry name" value="Adenylosuccinate_synth_dom1"/>
</dbReference>
<reference evidence="9 10" key="1">
    <citation type="submission" date="2019-11" db="EMBL/GenBank/DDBJ databases">
        <title>Draft Genome Sequence of Plant Growth-Promoting Rhizosphere-Associated Bacteria.</title>
        <authorList>
            <person name="Vasilyev I.Y."/>
            <person name="Radchenko V."/>
            <person name="Ilnitskaya E.V."/>
        </authorList>
    </citation>
    <scope>NUCLEOTIDE SEQUENCE [LARGE SCALE GENOMIC DNA]</scope>
    <source>
        <strain evidence="9 10">VRA_MhP_f</strain>
    </source>
</reference>
<dbReference type="Gene3D" id="3.40.440.10">
    <property type="entry name" value="Adenylosuccinate Synthetase, subunit A, domain 1"/>
    <property type="match status" value="1"/>
</dbReference>
<sequence>LDIDHGTYPYVTSSNTTAGGVATGSGIGPRYVDYVLGIVKAYSTRVGAGPFPTELFDETGEFLCAQGNEFGATTGRRRRTGWLDAVAVRRAVQINSLSGFCMTKLDVLDGLKEVKICVAYRMPDGREVTTTPLAAENWEGIEPIYETLPGWSETTFGVKTLEGLPQAARDYIKRVEEVTGVPIDIISTGPDRSETMILRDPFDA</sequence>
<dbReference type="InterPro" id="IPR027417">
    <property type="entry name" value="P-loop_NTPase"/>
</dbReference>
<dbReference type="FunFam" id="3.90.170.10:FF:000001">
    <property type="entry name" value="Adenylosuccinate synthetase"/>
    <property type="match status" value="1"/>
</dbReference>
<gene>
    <name evidence="9" type="ORF">GKC49_05395</name>
</gene>
<accession>A0A7X2MK54</accession>
<comment type="cofactor">
    <cofactor evidence="1">
        <name>Mg(2+)</name>
        <dbReference type="ChEBI" id="CHEBI:18420"/>
    </cofactor>
</comment>
<keyword evidence="3 9" id="KW-0436">Ligase</keyword>
<name>A0A7X2MK54_ENTAG</name>
<protein>
    <submittedName>
        <fullName evidence="9">Adenylosuccinate synthase</fullName>
        <ecNumber evidence="9">6.3.4.4</ecNumber>
    </submittedName>
</protein>
<dbReference type="EC" id="6.3.4.4" evidence="9"/>
<keyword evidence="5" id="KW-0547">Nucleotide-binding</keyword>
<dbReference type="AlphaFoldDB" id="A0A7X2MK54"/>
<dbReference type="GO" id="GO:0004019">
    <property type="term" value="F:adenylosuccinate synthase activity"/>
    <property type="evidence" value="ECO:0007669"/>
    <property type="project" value="UniProtKB-EC"/>
</dbReference>
<dbReference type="InterPro" id="IPR001114">
    <property type="entry name" value="Adenylosuccinate_synthetase"/>
</dbReference>
<dbReference type="HAMAP" id="MF_00011">
    <property type="entry name" value="Adenylosucc_synth"/>
    <property type="match status" value="1"/>
</dbReference>
<dbReference type="GO" id="GO:0005525">
    <property type="term" value="F:GTP binding"/>
    <property type="evidence" value="ECO:0007669"/>
    <property type="project" value="UniProtKB-KW"/>
</dbReference>
<keyword evidence="8" id="KW-0342">GTP-binding</keyword>
<organism evidence="9 10">
    <name type="scientific">Enterobacter agglomerans</name>
    <name type="common">Erwinia herbicola</name>
    <name type="synonym">Pantoea agglomerans</name>
    <dbReference type="NCBI Taxonomy" id="549"/>
    <lineage>
        <taxon>Bacteria</taxon>
        <taxon>Pseudomonadati</taxon>
        <taxon>Pseudomonadota</taxon>
        <taxon>Gammaproteobacteria</taxon>
        <taxon>Enterobacterales</taxon>
        <taxon>Erwiniaceae</taxon>
        <taxon>Pantoea</taxon>
        <taxon>Pantoea agglomerans group</taxon>
    </lineage>
</organism>
<dbReference type="InterPro" id="IPR042111">
    <property type="entry name" value="Adenylosuccinate_synth_dom3"/>
</dbReference>
<comment type="caution">
    <text evidence="9">The sequence shown here is derived from an EMBL/GenBank/DDBJ whole genome shotgun (WGS) entry which is preliminary data.</text>
</comment>
<evidence type="ECO:0000256" key="5">
    <source>
        <dbReference type="ARBA" id="ARBA00022741"/>
    </source>
</evidence>
<evidence type="ECO:0000313" key="10">
    <source>
        <dbReference type="Proteomes" id="UP000461948"/>
    </source>
</evidence>
<proteinExistence type="inferred from homology"/>
<dbReference type="SUPFAM" id="SSF52540">
    <property type="entry name" value="P-loop containing nucleoside triphosphate hydrolases"/>
    <property type="match status" value="1"/>
</dbReference>
<evidence type="ECO:0000256" key="2">
    <source>
        <dbReference type="ARBA" id="ARBA00011738"/>
    </source>
</evidence>
<dbReference type="GO" id="GO:0044208">
    <property type="term" value="P:'de novo' AMP biosynthetic process"/>
    <property type="evidence" value="ECO:0007669"/>
    <property type="project" value="UniProtKB-UniPathway"/>
</dbReference>
<keyword evidence="4" id="KW-0479">Metal-binding</keyword>
<evidence type="ECO:0000256" key="3">
    <source>
        <dbReference type="ARBA" id="ARBA00022598"/>
    </source>
</evidence>
<keyword evidence="7" id="KW-0460">Magnesium</keyword>
<dbReference type="GO" id="GO:0046872">
    <property type="term" value="F:metal ion binding"/>
    <property type="evidence" value="ECO:0007669"/>
    <property type="project" value="UniProtKB-KW"/>
</dbReference>
<dbReference type="EMBL" id="WKLC01000145">
    <property type="protein sequence ID" value="MSE14594.1"/>
    <property type="molecule type" value="Genomic_DNA"/>
</dbReference>
<dbReference type="SMART" id="SM00788">
    <property type="entry name" value="Adenylsucc_synt"/>
    <property type="match status" value="1"/>
</dbReference>
<dbReference type="PANTHER" id="PTHR11846:SF0">
    <property type="entry name" value="ADENYLOSUCCINATE SYNTHETASE"/>
    <property type="match status" value="1"/>
</dbReference>
<comment type="subunit">
    <text evidence="2">Homodimer.</text>
</comment>
<evidence type="ECO:0000313" key="9">
    <source>
        <dbReference type="EMBL" id="MSE14594.1"/>
    </source>
</evidence>